<dbReference type="Pfam" id="PF04986">
    <property type="entry name" value="Y2_Tnp"/>
    <property type="match status" value="1"/>
</dbReference>
<accession>A0ABU3VNB3</accession>
<protein>
    <submittedName>
        <fullName evidence="2">Transposase</fullName>
    </submittedName>
</protein>
<keyword evidence="3" id="KW-1185">Reference proteome</keyword>
<organism evidence="2 3">
    <name type="scientific">Sedimentitalea todarodis</name>
    <dbReference type="NCBI Taxonomy" id="1631240"/>
    <lineage>
        <taxon>Bacteria</taxon>
        <taxon>Pseudomonadati</taxon>
        <taxon>Pseudomonadota</taxon>
        <taxon>Alphaproteobacteria</taxon>
        <taxon>Rhodobacterales</taxon>
        <taxon>Paracoccaceae</taxon>
        <taxon>Sedimentitalea</taxon>
    </lineage>
</organism>
<proteinExistence type="predicted"/>
<dbReference type="InterPro" id="IPR007069">
    <property type="entry name" value="Transposase_32"/>
</dbReference>
<dbReference type="Proteomes" id="UP001255416">
    <property type="component" value="Unassembled WGS sequence"/>
</dbReference>
<dbReference type="PANTHER" id="PTHR37023">
    <property type="entry name" value="TRANSPOSASE"/>
    <property type="match status" value="1"/>
</dbReference>
<evidence type="ECO:0000259" key="1">
    <source>
        <dbReference type="Pfam" id="PF04986"/>
    </source>
</evidence>
<dbReference type="EMBL" id="JASMWN010000055">
    <property type="protein sequence ID" value="MDU9007184.1"/>
    <property type="molecule type" value="Genomic_DNA"/>
</dbReference>
<sequence length="102" mass="11339">MTLKINEFIRRFLMHVLPKGQHRIRHYGFFGNGNRAANVARIRELLGDQPPIRKDTSEGENDQSPRILALPCPCCGGRLIIVDTFAPAQHPRAPPTSARAAA</sequence>
<gene>
    <name evidence="2" type="ORF">QO231_25590</name>
</gene>
<feature type="domain" description="Transposase IS801/IS1294" evidence="1">
    <location>
        <begin position="1"/>
        <end position="31"/>
    </location>
</feature>
<comment type="caution">
    <text evidence="2">The sequence shown here is derived from an EMBL/GenBank/DDBJ whole genome shotgun (WGS) entry which is preliminary data.</text>
</comment>
<evidence type="ECO:0000313" key="3">
    <source>
        <dbReference type="Proteomes" id="UP001255416"/>
    </source>
</evidence>
<dbReference type="PANTHER" id="PTHR37023:SF1">
    <property type="entry name" value="ISSOD25 TRANSPOSASE TNPA_ISSOD25"/>
    <property type="match status" value="1"/>
</dbReference>
<reference evidence="3" key="1">
    <citation type="submission" date="2023-05" db="EMBL/GenBank/DDBJ databases">
        <title>Sedimentitalea sp. nov. JM2-8.</title>
        <authorList>
            <person name="Huang J."/>
        </authorList>
    </citation>
    <scope>NUCLEOTIDE SEQUENCE [LARGE SCALE GENOMIC DNA]</scope>
    <source>
        <strain evidence="3">KHS03</strain>
    </source>
</reference>
<name>A0ABU3VNB3_9RHOB</name>
<evidence type="ECO:0000313" key="2">
    <source>
        <dbReference type="EMBL" id="MDU9007184.1"/>
    </source>
</evidence>